<evidence type="ECO:0000259" key="6">
    <source>
        <dbReference type="Pfam" id="PF00155"/>
    </source>
</evidence>
<dbReference type="Proteomes" id="UP000198844">
    <property type="component" value="Unassembled WGS sequence"/>
</dbReference>
<evidence type="ECO:0000256" key="1">
    <source>
        <dbReference type="ARBA" id="ARBA00001933"/>
    </source>
</evidence>
<dbReference type="InterPro" id="IPR015424">
    <property type="entry name" value="PyrdxlP-dep_Trfase"/>
</dbReference>
<dbReference type="AlphaFoldDB" id="A0A1I7BBV0"/>
<evidence type="ECO:0000313" key="7">
    <source>
        <dbReference type="EMBL" id="SFT84673.1"/>
    </source>
</evidence>
<dbReference type="PANTHER" id="PTHR46383">
    <property type="entry name" value="ASPARTATE AMINOTRANSFERASE"/>
    <property type="match status" value="1"/>
</dbReference>
<organism evidence="7 8">
    <name type="scientific">Paraburkholderia aspalathi</name>
    <dbReference type="NCBI Taxonomy" id="1324617"/>
    <lineage>
        <taxon>Bacteria</taxon>
        <taxon>Pseudomonadati</taxon>
        <taxon>Pseudomonadota</taxon>
        <taxon>Betaproteobacteria</taxon>
        <taxon>Burkholderiales</taxon>
        <taxon>Burkholderiaceae</taxon>
        <taxon>Paraburkholderia</taxon>
    </lineage>
</organism>
<accession>A0A1I7BBV0</accession>
<evidence type="ECO:0000313" key="8">
    <source>
        <dbReference type="Proteomes" id="UP000198844"/>
    </source>
</evidence>
<dbReference type="GO" id="GO:0030170">
    <property type="term" value="F:pyridoxal phosphate binding"/>
    <property type="evidence" value="ECO:0007669"/>
    <property type="project" value="InterPro"/>
</dbReference>
<reference evidence="7 8" key="1">
    <citation type="submission" date="2016-10" db="EMBL/GenBank/DDBJ databases">
        <authorList>
            <person name="de Groot N.N."/>
        </authorList>
    </citation>
    <scope>NUCLEOTIDE SEQUENCE [LARGE SCALE GENOMIC DNA]</scope>
    <source>
        <strain evidence="7 8">LMG 27731</strain>
    </source>
</reference>
<dbReference type="GO" id="GO:0006520">
    <property type="term" value="P:amino acid metabolic process"/>
    <property type="evidence" value="ECO:0007669"/>
    <property type="project" value="InterPro"/>
</dbReference>
<keyword evidence="4 7" id="KW-0808">Transferase</keyword>
<evidence type="ECO:0000256" key="2">
    <source>
        <dbReference type="ARBA" id="ARBA00007441"/>
    </source>
</evidence>
<comment type="cofactor">
    <cofactor evidence="1">
        <name>pyridoxal 5'-phosphate</name>
        <dbReference type="ChEBI" id="CHEBI:597326"/>
    </cofactor>
</comment>
<keyword evidence="5" id="KW-0663">Pyridoxal phosphate</keyword>
<protein>
    <submittedName>
        <fullName evidence="7">Aspartate aminotransferase</fullName>
    </submittedName>
</protein>
<keyword evidence="3 7" id="KW-0032">Aminotransferase</keyword>
<dbReference type="Pfam" id="PF00155">
    <property type="entry name" value="Aminotran_1_2"/>
    <property type="match status" value="1"/>
</dbReference>
<proteinExistence type="inferred from homology"/>
<evidence type="ECO:0000256" key="5">
    <source>
        <dbReference type="ARBA" id="ARBA00022898"/>
    </source>
</evidence>
<dbReference type="SUPFAM" id="SSF53383">
    <property type="entry name" value="PLP-dependent transferases"/>
    <property type="match status" value="1"/>
</dbReference>
<dbReference type="Gene3D" id="3.40.640.10">
    <property type="entry name" value="Type I PLP-dependent aspartate aminotransferase-like (Major domain)"/>
    <property type="match status" value="1"/>
</dbReference>
<sequence>MLMADDIYEKNLYADTPFATPAAVARELAPRTLTINGVSRAYAMTGWRAGHRCQPLALIKAMNLVQSRSTSHEWAFRVERHFFFRHTCSFRIR</sequence>
<feature type="domain" description="Aminotransferase class I/classII large" evidence="6">
    <location>
        <begin position="1"/>
        <end position="71"/>
    </location>
</feature>
<dbReference type="EMBL" id="FPBH01000004">
    <property type="protein sequence ID" value="SFT84673.1"/>
    <property type="molecule type" value="Genomic_DNA"/>
</dbReference>
<comment type="similarity">
    <text evidence="2">Belongs to the class-I pyridoxal-phosphate-dependent aminotransferase family.</text>
</comment>
<gene>
    <name evidence="7" type="ORF">SAMN05192563_1004346</name>
</gene>
<evidence type="ECO:0000256" key="4">
    <source>
        <dbReference type="ARBA" id="ARBA00022679"/>
    </source>
</evidence>
<dbReference type="InterPro" id="IPR015421">
    <property type="entry name" value="PyrdxlP-dep_Trfase_major"/>
</dbReference>
<dbReference type="GO" id="GO:0008483">
    <property type="term" value="F:transaminase activity"/>
    <property type="evidence" value="ECO:0007669"/>
    <property type="project" value="UniProtKB-KW"/>
</dbReference>
<dbReference type="InterPro" id="IPR004839">
    <property type="entry name" value="Aminotransferase_I/II_large"/>
</dbReference>
<evidence type="ECO:0000256" key="3">
    <source>
        <dbReference type="ARBA" id="ARBA00022576"/>
    </source>
</evidence>
<name>A0A1I7BBV0_9BURK</name>
<dbReference type="PANTHER" id="PTHR46383:SF1">
    <property type="entry name" value="ASPARTATE AMINOTRANSFERASE"/>
    <property type="match status" value="1"/>
</dbReference>
<dbReference type="InterPro" id="IPR050596">
    <property type="entry name" value="AspAT/PAT-like"/>
</dbReference>